<organism evidence="6 7">
    <name type="scientific">Holothuria leucospilota</name>
    <name type="common">Black long sea cucumber</name>
    <name type="synonym">Mertensiothuria leucospilota</name>
    <dbReference type="NCBI Taxonomy" id="206669"/>
    <lineage>
        <taxon>Eukaryota</taxon>
        <taxon>Metazoa</taxon>
        <taxon>Echinodermata</taxon>
        <taxon>Eleutherozoa</taxon>
        <taxon>Echinozoa</taxon>
        <taxon>Holothuroidea</taxon>
        <taxon>Aspidochirotacea</taxon>
        <taxon>Aspidochirotida</taxon>
        <taxon>Holothuriidae</taxon>
        <taxon>Holothuria</taxon>
    </lineage>
</organism>
<dbReference type="GO" id="GO:0006511">
    <property type="term" value="P:ubiquitin-dependent protein catabolic process"/>
    <property type="evidence" value="ECO:0007669"/>
    <property type="project" value="TreeGrafter"/>
</dbReference>
<dbReference type="InterPro" id="IPR051834">
    <property type="entry name" value="RING_finger_E3_ligase"/>
</dbReference>
<dbReference type="Pfam" id="PF13639">
    <property type="entry name" value="zf-RING_2"/>
    <property type="match status" value="1"/>
</dbReference>
<dbReference type="OrthoDB" id="1714475at2759"/>
<keyword evidence="3" id="KW-0862">Zinc</keyword>
<proteinExistence type="predicted"/>
<dbReference type="SUPFAM" id="SSF57850">
    <property type="entry name" value="RING/U-box"/>
    <property type="match status" value="1"/>
</dbReference>
<keyword evidence="1" id="KW-0479">Metal-binding</keyword>
<evidence type="ECO:0000256" key="1">
    <source>
        <dbReference type="ARBA" id="ARBA00022723"/>
    </source>
</evidence>
<dbReference type="AlphaFoldDB" id="A0A9Q1BDU6"/>
<dbReference type="PROSITE" id="PS50089">
    <property type="entry name" value="ZF_RING_2"/>
    <property type="match status" value="1"/>
</dbReference>
<dbReference type="InterPro" id="IPR001841">
    <property type="entry name" value="Znf_RING"/>
</dbReference>
<dbReference type="PANTHER" id="PTHR45931:SF3">
    <property type="entry name" value="RING ZINC FINGER-CONTAINING PROTEIN"/>
    <property type="match status" value="1"/>
</dbReference>
<protein>
    <recommendedName>
        <fullName evidence="5">RING-type domain-containing protein</fullName>
    </recommendedName>
</protein>
<gene>
    <name evidence="6" type="ORF">HOLleu_36786</name>
</gene>
<dbReference type="SMART" id="SM00184">
    <property type="entry name" value="RING"/>
    <property type="match status" value="1"/>
</dbReference>
<evidence type="ECO:0000259" key="5">
    <source>
        <dbReference type="PROSITE" id="PS50089"/>
    </source>
</evidence>
<sequence>MNPYTDEDDDYSFRDYENRQRQIEADRILADRIQQEELHQQQGLSNSTEYQTSSTATDEELAVCLLANYLHQQESSTSQSEPEQTFLRAACSSSDVTNRAELDDVMAHSPLEPTRSQVRLQRTSTSLTNSEMDTAGDQQALEEALSLSLLESQQHEGLQDAVSNQQALDEAIAMSLSTPQASGHTRANDLNENLQYENLLELDDLIGSVGDMRLSSNQLQMLPTHKYKERPHPKSSAVDEREKCAICLTMYEFGSDVKLLPCFHTFHEKCIDEWLQRKAVCPTCNIRVEI</sequence>
<evidence type="ECO:0000256" key="4">
    <source>
        <dbReference type="PROSITE-ProRule" id="PRU00175"/>
    </source>
</evidence>
<keyword evidence="2 4" id="KW-0863">Zinc-finger</keyword>
<dbReference type="PANTHER" id="PTHR45931">
    <property type="entry name" value="SI:CH211-59O9.10"/>
    <property type="match status" value="1"/>
</dbReference>
<reference evidence="6" key="1">
    <citation type="submission" date="2021-10" db="EMBL/GenBank/DDBJ databases">
        <title>Tropical sea cucumber genome reveals ecological adaptation and Cuvierian tubules defense mechanism.</title>
        <authorList>
            <person name="Chen T."/>
        </authorList>
    </citation>
    <scope>NUCLEOTIDE SEQUENCE</scope>
    <source>
        <strain evidence="6">Nanhai2018</strain>
        <tissue evidence="6">Muscle</tissue>
    </source>
</reference>
<dbReference type="GO" id="GO:0008270">
    <property type="term" value="F:zinc ion binding"/>
    <property type="evidence" value="ECO:0007669"/>
    <property type="project" value="UniProtKB-KW"/>
</dbReference>
<dbReference type="GO" id="GO:0005634">
    <property type="term" value="C:nucleus"/>
    <property type="evidence" value="ECO:0007669"/>
    <property type="project" value="TreeGrafter"/>
</dbReference>
<name>A0A9Q1BDU6_HOLLE</name>
<evidence type="ECO:0000256" key="3">
    <source>
        <dbReference type="ARBA" id="ARBA00022833"/>
    </source>
</evidence>
<dbReference type="InterPro" id="IPR013083">
    <property type="entry name" value="Znf_RING/FYVE/PHD"/>
</dbReference>
<accession>A0A9Q1BDU6</accession>
<dbReference type="Proteomes" id="UP001152320">
    <property type="component" value="Chromosome 19"/>
</dbReference>
<dbReference type="GO" id="GO:0061630">
    <property type="term" value="F:ubiquitin protein ligase activity"/>
    <property type="evidence" value="ECO:0007669"/>
    <property type="project" value="TreeGrafter"/>
</dbReference>
<comment type="caution">
    <text evidence="6">The sequence shown here is derived from an EMBL/GenBank/DDBJ whole genome shotgun (WGS) entry which is preliminary data.</text>
</comment>
<evidence type="ECO:0000256" key="2">
    <source>
        <dbReference type="ARBA" id="ARBA00022771"/>
    </source>
</evidence>
<keyword evidence="7" id="KW-1185">Reference proteome</keyword>
<feature type="domain" description="RING-type" evidence="5">
    <location>
        <begin position="244"/>
        <end position="285"/>
    </location>
</feature>
<dbReference type="Gene3D" id="3.30.40.10">
    <property type="entry name" value="Zinc/RING finger domain, C3HC4 (zinc finger)"/>
    <property type="match status" value="1"/>
</dbReference>
<evidence type="ECO:0000313" key="7">
    <source>
        <dbReference type="Proteomes" id="UP001152320"/>
    </source>
</evidence>
<evidence type="ECO:0000313" key="6">
    <source>
        <dbReference type="EMBL" id="KAJ8024141.1"/>
    </source>
</evidence>
<dbReference type="EMBL" id="JAIZAY010000019">
    <property type="protein sequence ID" value="KAJ8024141.1"/>
    <property type="molecule type" value="Genomic_DNA"/>
</dbReference>